<organism evidence="1">
    <name type="scientific">marine sediment metagenome</name>
    <dbReference type="NCBI Taxonomy" id="412755"/>
    <lineage>
        <taxon>unclassified sequences</taxon>
        <taxon>metagenomes</taxon>
        <taxon>ecological metagenomes</taxon>
    </lineage>
</organism>
<dbReference type="EMBL" id="BART01000492">
    <property type="protein sequence ID" value="GAG72938.1"/>
    <property type="molecule type" value="Genomic_DNA"/>
</dbReference>
<accession>X1AKA3</accession>
<reference evidence="1" key="1">
    <citation type="journal article" date="2014" name="Front. Microbiol.">
        <title>High frequency of phylogenetically diverse reductive dehalogenase-homologous genes in deep subseafloor sedimentary metagenomes.</title>
        <authorList>
            <person name="Kawai M."/>
            <person name="Futagami T."/>
            <person name="Toyoda A."/>
            <person name="Takaki Y."/>
            <person name="Nishi S."/>
            <person name="Hori S."/>
            <person name="Arai W."/>
            <person name="Tsubouchi T."/>
            <person name="Morono Y."/>
            <person name="Uchiyama I."/>
            <person name="Ito T."/>
            <person name="Fujiyama A."/>
            <person name="Inagaki F."/>
            <person name="Takami H."/>
        </authorList>
    </citation>
    <scope>NUCLEOTIDE SEQUENCE</scope>
    <source>
        <strain evidence="1">Expedition CK06-06</strain>
    </source>
</reference>
<sequence length="102" mass="11916">MDAPFLPDVNFAIMIWHKSDIASDWQNYKNPEVDRMISECNLVVDSQERLECYKPIQDQIYDDASLANIAEPLFTVALNKNLRGWAWDPALTYRIYPMDFAE</sequence>
<proteinExistence type="predicted"/>
<dbReference type="Gene3D" id="3.10.105.10">
    <property type="entry name" value="Dipeptide-binding Protein, Domain 3"/>
    <property type="match status" value="1"/>
</dbReference>
<gene>
    <name evidence="1" type="ORF">S01H4_02307</name>
</gene>
<comment type="caution">
    <text evidence="1">The sequence shown here is derived from an EMBL/GenBank/DDBJ whole genome shotgun (WGS) entry which is preliminary data.</text>
</comment>
<evidence type="ECO:0008006" key="2">
    <source>
        <dbReference type="Google" id="ProtNLM"/>
    </source>
</evidence>
<dbReference type="Gene3D" id="3.40.190.10">
    <property type="entry name" value="Periplasmic binding protein-like II"/>
    <property type="match status" value="1"/>
</dbReference>
<dbReference type="AlphaFoldDB" id="X1AKA3"/>
<evidence type="ECO:0000313" key="1">
    <source>
        <dbReference type="EMBL" id="GAG72938.1"/>
    </source>
</evidence>
<dbReference type="SUPFAM" id="SSF53850">
    <property type="entry name" value="Periplasmic binding protein-like II"/>
    <property type="match status" value="1"/>
</dbReference>
<name>X1AKA3_9ZZZZ</name>
<protein>
    <recommendedName>
        <fullName evidence="2">Solute-binding protein family 5 domain-containing protein</fullName>
    </recommendedName>
</protein>